<proteinExistence type="predicted"/>
<dbReference type="PANTHER" id="PTHR36152">
    <property type="entry name" value="CYTOPLASMIC PROTEIN-RELATED"/>
    <property type="match status" value="1"/>
</dbReference>
<accession>C0GK75</accession>
<organism evidence="1 2">
    <name type="scientific">Dethiobacter alkaliphilus AHT 1</name>
    <dbReference type="NCBI Taxonomy" id="555088"/>
    <lineage>
        <taxon>Bacteria</taxon>
        <taxon>Bacillati</taxon>
        <taxon>Bacillota</taxon>
        <taxon>Dethiobacteria</taxon>
        <taxon>Dethiobacterales</taxon>
        <taxon>Dethiobacteraceae</taxon>
        <taxon>Dethiobacter</taxon>
    </lineage>
</organism>
<dbReference type="PANTHER" id="PTHR36152:SF1">
    <property type="entry name" value="UBIQUITIN-LIKE DOMAIN-CONTAINING PROTEIN"/>
    <property type="match status" value="1"/>
</dbReference>
<evidence type="ECO:0000313" key="2">
    <source>
        <dbReference type="Proteomes" id="UP000006443"/>
    </source>
</evidence>
<dbReference type="RefSeq" id="WP_008518718.1">
    <property type="nucleotide sequence ID" value="NZ_ACJM01000021.1"/>
</dbReference>
<evidence type="ECO:0000313" key="1">
    <source>
        <dbReference type="EMBL" id="EEG76258.1"/>
    </source>
</evidence>
<dbReference type="AlphaFoldDB" id="C0GK75"/>
<dbReference type="Pfam" id="PF05638">
    <property type="entry name" value="T6SS_HCP"/>
    <property type="match status" value="1"/>
</dbReference>
<dbReference type="STRING" id="555088.DealDRAFT_2884"/>
<dbReference type="Gene3D" id="2.30.110.20">
    <property type="entry name" value="Hcp1-like"/>
    <property type="match status" value="1"/>
</dbReference>
<comment type="caution">
    <text evidence="1">The sequence shown here is derived from an EMBL/GenBank/DDBJ whole genome shotgun (WGS) entry which is preliminary data.</text>
</comment>
<reference evidence="1 2" key="1">
    <citation type="submission" date="2009-02" db="EMBL/GenBank/DDBJ databases">
        <title>Sequencing of the draft genome and assembly of Dethiobacter alkaliphilus AHT 1.</title>
        <authorList>
            <consortium name="US DOE Joint Genome Institute (JGI-PGF)"/>
            <person name="Lucas S."/>
            <person name="Copeland A."/>
            <person name="Lapidus A."/>
            <person name="Glavina del Rio T."/>
            <person name="Dalin E."/>
            <person name="Tice H."/>
            <person name="Bruce D."/>
            <person name="Goodwin L."/>
            <person name="Pitluck S."/>
            <person name="Larimer F."/>
            <person name="Land M.L."/>
            <person name="Hauser L."/>
            <person name="Muyzer G."/>
        </authorList>
    </citation>
    <scope>NUCLEOTIDE SEQUENCE [LARGE SCALE GENOMIC DNA]</scope>
    <source>
        <strain evidence="1 2">AHT 1</strain>
    </source>
</reference>
<dbReference type="Proteomes" id="UP000006443">
    <property type="component" value="Unassembled WGS sequence"/>
</dbReference>
<protein>
    <submittedName>
        <fullName evidence="1">Hemolysin-coregulated protein (Uncharacterized)-like protein</fullName>
    </submittedName>
</protein>
<dbReference type="SUPFAM" id="SSF141452">
    <property type="entry name" value="Hcp1-like"/>
    <property type="match status" value="1"/>
</dbReference>
<dbReference type="EMBL" id="ACJM01000021">
    <property type="protein sequence ID" value="EEG76258.1"/>
    <property type="molecule type" value="Genomic_DNA"/>
</dbReference>
<keyword evidence="2" id="KW-1185">Reference proteome</keyword>
<dbReference type="InterPro" id="IPR008514">
    <property type="entry name" value="T6SS_Hcp"/>
</dbReference>
<gene>
    <name evidence="1" type="ORF">DealDRAFT_2884</name>
</gene>
<dbReference type="OrthoDB" id="6869716at2"/>
<dbReference type="InterPro" id="IPR053165">
    <property type="entry name" value="HSI-I_assembly_Hcp1"/>
</dbReference>
<name>C0GK75_DETAL</name>
<sequence>MSLLKFLTKQQRTEGIDVCLYLKGITEETGDLNRLIRCYEYNQYLQMPVQASANPKLSTITLTKPVDSYTPVLNLAAATNLIIPRAILYFYNNAAKQIQYMITLHDVFISSTRQYLKTDKNLCDTFTLGFDKIKWEYKSSSTGWDLSGKKPL</sequence>
<dbReference type="InterPro" id="IPR036624">
    <property type="entry name" value="Hcp1-lik_sf"/>
</dbReference>